<dbReference type="Proteomes" id="UP000324222">
    <property type="component" value="Unassembled WGS sequence"/>
</dbReference>
<reference evidence="1 2" key="1">
    <citation type="submission" date="2019-05" db="EMBL/GenBank/DDBJ databases">
        <title>Another draft genome of Portunus trituberculatus and its Hox gene families provides insights of decapod evolution.</title>
        <authorList>
            <person name="Jeong J.-H."/>
            <person name="Song I."/>
            <person name="Kim S."/>
            <person name="Choi T."/>
            <person name="Kim D."/>
            <person name="Ryu S."/>
            <person name="Kim W."/>
        </authorList>
    </citation>
    <scope>NUCLEOTIDE SEQUENCE [LARGE SCALE GENOMIC DNA]</scope>
    <source>
        <tissue evidence="1">Muscle</tissue>
    </source>
</reference>
<keyword evidence="2" id="KW-1185">Reference proteome</keyword>
<evidence type="ECO:0000313" key="1">
    <source>
        <dbReference type="EMBL" id="MPC75970.1"/>
    </source>
</evidence>
<accession>A0A5B7HTZ4</accession>
<comment type="caution">
    <text evidence="1">The sequence shown here is derived from an EMBL/GenBank/DDBJ whole genome shotgun (WGS) entry which is preliminary data.</text>
</comment>
<name>A0A5B7HTZ4_PORTR</name>
<organism evidence="1 2">
    <name type="scientific">Portunus trituberculatus</name>
    <name type="common">Swimming crab</name>
    <name type="synonym">Neptunus trituberculatus</name>
    <dbReference type="NCBI Taxonomy" id="210409"/>
    <lineage>
        <taxon>Eukaryota</taxon>
        <taxon>Metazoa</taxon>
        <taxon>Ecdysozoa</taxon>
        <taxon>Arthropoda</taxon>
        <taxon>Crustacea</taxon>
        <taxon>Multicrustacea</taxon>
        <taxon>Malacostraca</taxon>
        <taxon>Eumalacostraca</taxon>
        <taxon>Eucarida</taxon>
        <taxon>Decapoda</taxon>
        <taxon>Pleocyemata</taxon>
        <taxon>Brachyura</taxon>
        <taxon>Eubrachyura</taxon>
        <taxon>Portunoidea</taxon>
        <taxon>Portunidae</taxon>
        <taxon>Portuninae</taxon>
        <taxon>Portunus</taxon>
    </lineage>
</organism>
<dbReference type="AlphaFoldDB" id="A0A5B7HTZ4"/>
<evidence type="ECO:0000313" key="2">
    <source>
        <dbReference type="Proteomes" id="UP000324222"/>
    </source>
</evidence>
<protein>
    <submittedName>
        <fullName evidence="1">Uncharacterized protein</fullName>
    </submittedName>
</protein>
<proteinExistence type="predicted"/>
<gene>
    <name evidence="1" type="ORF">E2C01_070371</name>
</gene>
<dbReference type="EMBL" id="VSRR010042288">
    <property type="protein sequence ID" value="MPC75970.1"/>
    <property type="molecule type" value="Genomic_DNA"/>
</dbReference>
<sequence>MGSFLGHSGLSKQEKAVCEVGGRETQAHVIKSQYSPLLATVGRLRESAMMTENQSSILFPIASRAFCVHSVGKHFVRLVFGASVTARSCSCPGYKQQRSREPFFFPASLKREKIPLIISI</sequence>